<evidence type="ECO:0000313" key="4">
    <source>
        <dbReference type="EMBL" id="MBB5234775.1"/>
    </source>
</evidence>
<feature type="region of interest" description="Disordered" evidence="2">
    <location>
        <begin position="300"/>
        <end position="326"/>
    </location>
</feature>
<dbReference type="Gene3D" id="3.40.50.1820">
    <property type="entry name" value="alpha/beta hydrolase"/>
    <property type="match status" value="1"/>
</dbReference>
<name>A0A7W8GFT5_9DEIO</name>
<comment type="caution">
    <text evidence="4">The sequence shown here is derived from an EMBL/GenBank/DDBJ whole genome shotgun (WGS) entry which is preliminary data.</text>
</comment>
<accession>A0A7W8GFT5</accession>
<dbReference type="Pfam" id="PF12146">
    <property type="entry name" value="Hydrolase_4"/>
    <property type="match status" value="1"/>
</dbReference>
<dbReference type="EMBL" id="JACHFN010000007">
    <property type="protein sequence ID" value="MBB5234775.1"/>
    <property type="molecule type" value="Genomic_DNA"/>
</dbReference>
<dbReference type="Proteomes" id="UP000525389">
    <property type="component" value="Unassembled WGS sequence"/>
</dbReference>
<dbReference type="InterPro" id="IPR050261">
    <property type="entry name" value="FrsA_esterase"/>
</dbReference>
<gene>
    <name evidence="4" type="ORF">HNQ09_002218</name>
</gene>
<proteinExistence type="predicted"/>
<dbReference type="AlphaFoldDB" id="A0A7W8GFT5"/>
<evidence type="ECO:0000259" key="3">
    <source>
        <dbReference type="Pfam" id="PF12146"/>
    </source>
</evidence>
<dbReference type="PANTHER" id="PTHR22946:SF9">
    <property type="entry name" value="POLYKETIDE TRANSFERASE AF380"/>
    <property type="match status" value="1"/>
</dbReference>
<keyword evidence="4" id="KW-0031">Aminopeptidase</keyword>
<feature type="domain" description="Serine aminopeptidase S33" evidence="3">
    <location>
        <begin position="72"/>
        <end position="193"/>
    </location>
</feature>
<organism evidence="4 5">
    <name type="scientific">Deinococcus budaensis</name>
    <dbReference type="NCBI Taxonomy" id="1665626"/>
    <lineage>
        <taxon>Bacteria</taxon>
        <taxon>Thermotogati</taxon>
        <taxon>Deinococcota</taxon>
        <taxon>Deinococci</taxon>
        <taxon>Deinococcales</taxon>
        <taxon>Deinococcaceae</taxon>
        <taxon>Deinococcus</taxon>
    </lineage>
</organism>
<dbReference type="GO" id="GO:0004177">
    <property type="term" value="F:aminopeptidase activity"/>
    <property type="evidence" value="ECO:0007669"/>
    <property type="project" value="UniProtKB-KW"/>
</dbReference>
<dbReference type="RefSeq" id="WP_184029044.1">
    <property type="nucleotide sequence ID" value="NZ_JACHFN010000007.1"/>
</dbReference>
<keyword evidence="4" id="KW-0645">Protease</keyword>
<evidence type="ECO:0000256" key="1">
    <source>
        <dbReference type="ARBA" id="ARBA00022801"/>
    </source>
</evidence>
<evidence type="ECO:0000313" key="5">
    <source>
        <dbReference type="Proteomes" id="UP000525389"/>
    </source>
</evidence>
<dbReference type="SUPFAM" id="SSF53474">
    <property type="entry name" value="alpha/beta-Hydrolases"/>
    <property type="match status" value="1"/>
</dbReference>
<evidence type="ECO:0000256" key="2">
    <source>
        <dbReference type="SAM" id="MobiDB-lite"/>
    </source>
</evidence>
<keyword evidence="1" id="KW-0378">Hydrolase</keyword>
<dbReference type="InterPro" id="IPR022742">
    <property type="entry name" value="Hydrolase_4"/>
</dbReference>
<dbReference type="GO" id="GO:0052689">
    <property type="term" value="F:carboxylic ester hydrolase activity"/>
    <property type="evidence" value="ECO:0007669"/>
    <property type="project" value="UniProtKB-ARBA"/>
</dbReference>
<protein>
    <submittedName>
        <fullName evidence="4">Dipeptidyl aminopeptidase/acylaminoacyl peptidase</fullName>
    </submittedName>
</protein>
<keyword evidence="5" id="KW-1185">Reference proteome</keyword>
<sequence length="326" mass="34416">MSGLFLLPLLAAPLLFAAHIQADRLVRPRRTAAPHTPARLGIAHWEDVSFTTGDGLTLRGWFVPPRPDSGGAAVVCAHGTAGHRGHLLAHAAALHAEGYGALLFDLRAHGESDGSVSGVGLHEHRDVLAALEYVRSRPDVDARRVALLGHSMGGAAVLRAAARTPHARAVVSIASAASLAENVASGVRAFTHLPAFPLAPLVVWVAERRTRGRMRDMRPVADAARLRDQPLLLIHGDADRVVGIENGRRLREAHGSAQLLEIAGAGHLGVIGPRHLARYHGAMLGFLRLHLRSGTTAAAAAAGTPTFEHGPPRGAPEQAEQETVHT</sequence>
<dbReference type="InterPro" id="IPR029058">
    <property type="entry name" value="AB_hydrolase_fold"/>
</dbReference>
<reference evidence="4 5" key="1">
    <citation type="submission" date="2020-08" db="EMBL/GenBank/DDBJ databases">
        <title>Genomic Encyclopedia of Type Strains, Phase IV (KMG-IV): sequencing the most valuable type-strain genomes for metagenomic binning, comparative biology and taxonomic classification.</title>
        <authorList>
            <person name="Goeker M."/>
        </authorList>
    </citation>
    <scope>NUCLEOTIDE SEQUENCE [LARGE SCALE GENOMIC DNA]</scope>
    <source>
        <strain evidence="4 5">DSM 101791</strain>
    </source>
</reference>
<dbReference type="PANTHER" id="PTHR22946">
    <property type="entry name" value="DIENELACTONE HYDROLASE DOMAIN-CONTAINING PROTEIN-RELATED"/>
    <property type="match status" value="1"/>
</dbReference>